<dbReference type="EMBL" id="FAXN01000093">
    <property type="protein sequence ID" value="CUV66536.1"/>
    <property type="molecule type" value="Genomic_DNA"/>
</dbReference>
<reference evidence="2" key="1">
    <citation type="submission" date="2015-11" db="EMBL/GenBank/DDBJ databases">
        <authorList>
            <person name="Zhang Y."/>
            <person name="Guo Z."/>
        </authorList>
    </citation>
    <scope>NUCLEOTIDE SEQUENCE</scope>
    <source>
        <strain evidence="2">BN30871</strain>
    </source>
</reference>
<organism evidence="2">
    <name type="scientific">Sulfurovum sp. enrichment culture clone C5</name>
    <dbReference type="NCBI Taxonomy" id="497650"/>
    <lineage>
        <taxon>Bacteria</taxon>
        <taxon>Pseudomonadati</taxon>
        <taxon>Campylobacterota</taxon>
        <taxon>Epsilonproteobacteria</taxon>
        <taxon>Campylobacterales</taxon>
        <taxon>Sulfurovaceae</taxon>
        <taxon>Sulfurovum</taxon>
        <taxon>environmental samples</taxon>
    </lineage>
</organism>
<evidence type="ECO:0000256" key="1">
    <source>
        <dbReference type="PIRSR" id="PIRSR602481-1"/>
    </source>
</evidence>
<feature type="binding site" evidence="1">
    <location>
        <position position="137"/>
    </location>
    <ligand>
        <name>Zn(2+)</name>
        <dbReference type="ChEBI" id="CHEBI:29105"/>
    </ligand>
</feature>
<proteinExistence type="predicted"/>
<gene>
    <name evidence="2" type="ORF">BN3087_880003</name>
</gene>
<dbReference type="Gene3D" id="1.10.10.10">
    <property type="entry name" value="Winged helix-like DNA-binding domain superfamily/Winged helix DNA-binding domain"/>
    <property type="match status" value="1"/>
</dbReference>
<dbReference type="InterPro" id="IPR036388">
    <property type="entry name" value="WH-like_DNA-bd_sf"/>
</dbReference>
<keyword evidence="1" id="KW-0862">Zinc</keyword>
<feature type="binding site" evidence="1">
    <location>
        <position position="108"/>
    </location>
    <ligand>
        <name>Zn(2+)</name>
        <dbReference type="ChEBI" id="CHEBI:29105"/>
    </ligand>
</feature>
<evidence type="ECO:0000313" key="2">
    <source>
        <dbReference type="EMBL" id="CUV66536.1"/>
    </source>
</evidence>
<sequence length="144" mass="16992">MRMLKNIILVRISLFKHLQNMNQKELIKSKSLKFTPAREALLDILEKSSKPISYEDVRDKISMDKATFYRNTNAFENVGLLKSFESNNKKRYYYICKQPHGHFVCSVCNYIECLNEIDNLLVPKDYKIENIIIYGRCAKCKEKN</sequence>
<name>A0A0S4XRC5_9BACT</name>
<feature type="binding site" evidence="1">
    <location>
        <position position="105"/>
    </location>
    <ligand>
        <name>Zn(2+)</name>
        <dbReference type="ChEBI" id="CHEBI:29105"/>
    </ligand>
</feature>
<dbReference type="GO" id="GO:0008270">
    <property type="term" value="F:zinc ion binding"/>
    <property type="evidence" value="ECO:0007669"/>
    <property type="project" value="TreeGrafter"/>
</dbReference>
<dbReference type="GO" id="GO:1900376">
    <property type="term" value="P:regulation of secondary metabolite biosynthetic process"/>
    <property type="evidence" value="ECO:0007669"/>
    <property type="project" value="TreeGrafter"/>
</dbReference>
<protein>
    <submittedName>
        <fullName evidence="2">Transcriptional regulator, Fur family</fullName>
    </submittedName>
</protein>
<dbReference type="AlphaFoldDB" id="A0A0S4XRC5"/>
<feature type="binding site" evidence="1">
    <location>
        <position position="140"/>
    </location>
    <ligand>
        <name>Zn(2+)</name>
        <dbReference type="ChEBI" id="CHEBI:29105"/>
    </ligand>
</feature>
<dbReference type="Pfam" id="PF01475">
    <property type="entry name" value="FUR"/>
    <property type="match status" value="1"/>
</dbReference>
<comment type="cofactor">
    <cofactor evidence="1">
        <name>Zn(2+)</name>
        <dbReference type="ChEBI" id="CHEBI:29105"/>
    </cofactor>
    <text evidence="1">Binds 1 zinc ion per subunit.</text>
</comment>
<keyword evidence="1" id="KW-0479">Metal-binding</keyword>
<dbReference type="InterPro" id="IPR002481">
    <property type="entry name" value="FUR"/>
</dbReference>
<dbReference type="PANTHER" id="PTHR33202">
    <property type="entry name" value="ZINC UPTAKE REGULATION PROTEIN"/>
    <property type="match status" value="1"/>
</dbReference>
<dbReference type="InterPro" id="IPR036390">
    <property type="entry name" value="WH_DNA-bd_sf"/>
</dbReference>
<dbReference type="GO" id="GO:0000976">
    <property type="term" value="F:transcription cis-regulatory region binding"/>
    <property type="evidence" value="ECO:0007669"/>
    <property type="project" value="TreeGrafter"/>
</dbReference>
<dbReference type="PANTHER" id="PTHR33202:SF7">
    <property type="entry name" value="FERRIC UPTAKE REGULATION PROTEIN"/>
    <property type="match status" value="1"/>
</dbReference>
<dbReference type="GO" id="GO:0045892">
    <property type="term" value="P:negative regulation of DNA-templated transcription"/>
    <property type="evidence" value="ECO:0007669"/>
    <property type="project" value="TreeGrafter"/>
</dbReference>
<accession>A0A0S4XRC5</accession>
<dbReference type="GO" id="GO:0003700">
    <property type="term" value="F:DNA-binding transcription factor activity"/>
    <property type="evidence" value="ECO:0007669"/>
    <property type="project" value="InterPro"/>
</dbReference>
<dbReference type="SUPFAM" id="SSF46785">
    <property type="entry name" value="Winged helix' DNA-binding domain"/>
    <property type="match status" value="1"/>
</dbReference>